<dbReference type="InterPro" id="IPR052567">
    <property type="entry name" value="OP_Dioxygenase"/>
</dbReference>
<dbReference type="EMBL" id="JBEXIP010000036">
    <property type="protein sequence ID" value="MET8437290.1"/>
    <property type="molecule type" value="Genomic_DNA"/>
</dbReference>
<dbReference type="PANTHER" id="PTHR40202">
    <property type="match status" value="1"/>
</dbReference>
<dbReference type="RefSeq" id="WP_356711959.1">
    <property type="nucleotide sequence ID" value="NZ_JBEXIP010000036.1"/>
</dbReference>
<feature type="domain" description="HD" evidence="1">
    <location>
        <begin position="9"/>
        <end position="123"/>
    </location>
</feature>
<accession>A0ABV2UHG3</accession>
<evidence type="ECO:0000313" key="2">
    <source>
        <dbReference type="EMBL" id="MET8437290.1"/>
    </source>
</evidence>
<evidence type="ECO:0000313" key="3">
    <source>
        <dbReference type="Proteomes" id="UP001550044"/>
    </source>
</evidence>
<comment type="caution">
    <text evidence="2">The sequence shown here is derived from an EMBL/GenBank/DDBJ whole genome shotgun (WGS) entry which is preliminary data.</text>
</comment>
<proteinExistence type="predicted"/>
<dbReference type="Proteomes" id="UP001550044">
    <property type="component" value="Unassembled WGS sequence"/>
</dbReference>
<gene>
    <name evidence="2" type="ORF">ABZV61_31940</name>
</gene>
<dbReference type="Pfam" id="PF01966">
    <property type="entry name" value="HD"/>
    <property type="match status" value="1"/>
</dbReference>
<sequence length="156" mass="16181">MDILDHGLQVAAVLAERHPDDEELQVAGLVHDIGHHLLPGDEAGHGEHAAAAVVGLLGARVGRLVALHIPAKRYLAATDVHLVLSPESARTLGCQGGVMTSEEAAAFEAEPDSTSAVALRRADDAGKFVGLRVPGLDCWRPVVERVAAATARDGAA</sequence>
<dbReference type="PANTHER" id="PTHR40202:SF1">
    <property type="entry name" value="HD DOMAIN-CONTAINING PROTEIN"/>
    <property type="match status" value="1"/>
</dbReference>
<dbReference type="InterPro" id="IPR006674">
    <property type="entry name" value="HD_domain"/>
</dbReference>
<evidence type="ECO:0000259" key="1">
    <source>
        <dbReference type="Pfam" id="PF01966"/>
    </source>
</evidence>
<dbReference type="Gene3D" id="1.10.3210.10">
    <property type="entry name" value="Hypothetical protein af1432"/>
    <property type="match status" value="1"/>
</dbReference>
<reference evidence="2 3" key="1">
    <citation type="submission" date="2024-06" db="EMBL/GenBank/DDBJ databases">
        <title>The Natural Products Discovery Center: Release of the First 8490 Sequenced Strains for Exploring Actinobacteria Biosynthetic Diversity.</title>
        <authorList>
            <person name="Kalkreuter E."/>
            <person name="Kautsar S.A."/>
            <person name="Yang D."/>
            <person name="Bader C.D."/>
            <person name="Teijaro C.N."/>
            <person name="Fluegel L."/>
            <person name="Davis C.M."/>
            <person name="Simpson J.R."/>
            <person name="Lauterbach L."/>
            <person name="Steele A.D."/>
            <person name="Gui C."/>
            <person name="Meng S."/>
            <person name="Li G."/>
            <person name="Viehrig K."/>
            <person name="Ye F."/>
            <person name="Su P."/>
            <person name="Kiefer A.F."/>
            <person name="Nichols A."/>
            <person name="Cepeda A.J."/>
            <person name="Yan W."/>
            <person name="Fan B."/>
            <person name="Jiang Y."/>
            <person name="Adhikari A."/>
            <person name="Zheng C.-J."/>
            <person name="Schuster L."/>
            <person name="Cowan T.M."/>
            <person name="Smanski M.J."/>
            <person name="Chevrette M.G."/>
            <person name="De Carvalho L.P.S."/>
            <person name="Shen B."/>
        </authorList>
    </citation>
    <scope>NUCLEOTIDE SEQUENCE [LARGE SCALE GENOMIC DNA]</scope>
    <source>
        <strain evidence="2 3">NPDC005137</strain>
    </source>
</reference>
<dbReference type="SUPFAM" id="SSF109604">
    <property type="entry name" value="HD-domain/PDEase-like"/>
    <property type="match status" value="1"/>
</dbReference>
<protein>
    <submittedName>
        <fullName evidence="2">HD domain-containing protein</fullName>
    </submittedName>
</protein>
<keyword evidence="3" id="KW-1185">Reference proteome</keyword>
<name>A0ABV2UHG3_9ACTN</name>
<organism evidence="2 3">
    <name type="scientific">Streptomyces sp. 900116325</name>
    <dbReference type="NCBI Taxonomy" id="3154295"/>
    <lineage>
        <taxon>Bacteria</taxon>
        <taxon>Bacillati</taxon>
        <taxon>Actinomycetota</taxon>
        <taxon>Actinomycetes</taxon>
        <taxon>Kitasatosporales</taxon>
        <taxon>Streptomycetaceae</taxon>
        <taxon>Streptomyces</taxon>
    </lineage>
</organism>